<feature type="transmembrane region" description="Helical" evidence="1">
    <location>
        <begin position="6"/>
        <end position="26"/>
    </location>
</feature>
<evidence type="ECO:0000313" key="2">
    <source>
        <dbReference type="EMBL" id="KSU86587.1"/>
    </source>
</evidence>
<dbReference type="EMBL" id="LNQP01000076">
    <property type="protein sequence ID" value="KSU86587.1"/>
    <property type="molecule type" value="Genomic_DNA"/>
</dbReference>
<keyword evidence="1" id="KW-0472">Membrane</keyword>
<keyword evidence="1" id="KW-0812">Transmembrane</keyword>
<sequence>MIWGVILVGLFIWCSCYYTVCHHGYISTKAGNLAAVYTAMSTSFITAFTMFVLVEETLMFSSICAACAGIGVGWFIAIPFTVKTIIGGIVSGVIASFSFYTIHLFWSYSNGILWGIFILISIVGSSQSLFKVLKEIPMFESVFVKRCIQHPFVLTPIFVLIFFVYQFIERYMSQYDPTRKT</sequence>
<dbReference type="RefSeq" id="WP_025911452.1">
    <property type="nucleotide sequence ID" value="NZ_KQ758691.1"/>
</dbReference>
<accession>A0A0V8JHQ8</accession>
<feature type="transmembrane region" description="Helical" evidence="1">
    <location>
        <begin position="33"/>
        <end position="53"/>
    </location>
</feature>
<evidence type="ECO:0000256" key="1">
    <source>
        <dbReference type="SAM" id="Phobius"/>
    </source>
</evidence>
<keyword evidence="3" id="KW-1185">Reference proteome</keyword>
<name>A0A0V8JHQ8_9BACI</name>
<gene>
    <name evidence="2" type="ORF">AS180_17795</name>
</gene>
<feature type="transmembrane region" description="Helical" evidence="1">
    <location>
        <begin position="112"/>
        <end position="130"/>
    </location>
</feature>
<keyword evidence="1" id="KW-1133">Transmembrane helix</keyword>
<feature type="transmembrane region" description="Helical" evidence="1">
    <location>
        <begin position="151"/>
        <end position="168"/>
    </location>
</feature>
<feature type="transmembrane region" description="Helical" evidence="1">
    <location>
        <begin position="59"/>
        <end position="78"/>
    </location>
</feature>
<evidence type="ECO:0000313" key="3">
    <source>
        <dbReference type="Proteomes" id="UP000053681"/>
    </source>
</evidence>
<dbReference type="Proteomes" id="UP000053681">
    <property type="component" value="Unassembled WGS sequence"/>
</dbReference>
<reference evidence="2 3" key="1">
    <citation type="submission" date="2015-11" db="EMBL/GenBank/DDBJ databases">
        <title>Bacillus caseinolyticus sp nov.</title>
        <authorList>
            <person name="Dastager S.G."/>
            <person name="Mawlankar R."/>
        </authorList>
    </citation>
    <scope>NUCLEOTIDE SEQUENCE [LARGE SCALE GENOMIC DNA]</scope>
    <source>
        <strain evidence="2 3">SGD-V-76</strain>
    </source>
</reference>
<protein>
    <submittedName>
        <fullName evidence="2">Uncharacterized protein</fullName>
    </submittedName>
</protein>
<organism evidence="2 3">
    <name type="scientific">Priestia veravalensis</name>
    <dbReference type="NCBI Taxonomy" id="1414648"/>
    <lineage>
        <taxon>Bacteria</taxon>
        <taxon>Bacillati</taxon>
        <taxon>Bacillota</taxon>
        <taxon>Bacilli</taxon>
        <taxon>Bacillales</taxon>
        <taxon>Bacillaceae</taxon>
        <taxon>Priestia</taxon>
    </lineage>
</organism>
<dbReference type="AlphaFoldDB" id="A0A0V8JHQ8"/>
<comment type="caution">
    <text evidence="2">The sequence shown here is derived from an EMBL/GenBank/DDBJ whole genome shotgun (WGS) entry which is preliminary data.</text>
</comment>
<feature type="transmembrane region" description="Helical" evidence="1">
    <location>
        <begin position="85"/>
        <end position="106"/>
    </location>
</feature>
<proteinExistence type="predicted"/>